<dbReference type="SMART" id="SM00063">
    <property type="entry name" value="FRI"/>
    <property type="match status" value="1"/>
</dbReference>
<name>A0A3B4AGB3_9GOBI</name>
<evidence type="ECO:0000313" key="6">
    <source>
        <dbReference type="Proteomes" id="UP000261520"/>
    </source>
</evidence>
<keyword evidence="1" id="KW-0217">Developmental protein</keyword>
<dbReference type="Pfam" id="PF01392">
    <property type="entry name" value="Fz"/>
    <property type="match status" value="1"/>
</dbReference>
<accession>A0A3B4AGB3</accession>
<evidence type="ECO:0000313" key="5">
    <source>
        <dbReference type="Ensembl" id="ENSPMGP00000015674.1"/>
    </source>
</evidence>
<dbReference type="GO" id="GO:0017147">
    <property type="term" value="F:Wnt-protein binding"/>
    <property type="evidence" value="ECO:0007669"/>
    <property type="project" value="TreeGrafter"/>
</dbReference>
<reference evidence="5" key="1">
    <citation type="submission" date="2025-08" db="UniProtKB">
        <authorList>
            <consortium name="Ensembl"/>
        </authorList>
    </citation>
    <scope>IDENTIFICATION</scope>
</reference>
<dbReference type="GO" id="GO:0005886">
    <property type="term" value="C:plasma membrane"/>
    <property type="evidence" value="ECO:0007669"/>
    <property type="project" value="TreeGrafter"/>
</dbReference>
<feature type="domain" description="FZ" evidence="4">
    <location>
        <begin position="1"/>
        <end position="101"/>
    </location>
</feature>
<reference evidence="5" key="2">
    <citation type="submission" date="2025-09" db="UniProtKB">
        <authorList>
            <consortium name="Ensembl"/>
        </authorList>
    </citation>
    <scope>IDENTIFICATION</scope>
</reference>
<feature type="disulfide bond" evidence="3">
    <location>
        <begin position="9"/>
        <end position="55"/>
    </location>
</feature>
<dbReference type="PROSITE" id="PS50038">
    <property type="entry name" value="FZ"/>
    <property type="match status" value="1"/>
</dbReference>
<dbReference type="GO" id="GO:0035567">
    <property type="term" value="P:non-canonical Wnt signaling pathway"/>
    <property type="evidence" value="ECO:0007669"/>
    <property type="project" value="TreeGrafter"/>
</dbReference>
<evidence type="ECO:0000256" key="3">
    <source>
        <dbReference type="PROSITE-ProRule" id="PRU00090"/>
    </source>
</evidence>
<evidence type="ECO:0000256" key="1">
    <source>
        <dbReference type="ARBA" id="ARBA00022473"/>
    </source>
</evidence>
<dbReference type="InterPro" id="IPR015526">
    <property type="entry name" value="Frizzled/SFRP"/>
</dbReference>
<organism evidence="5 6">
    <name type="scientific">Periophthalmus magnuspinnatus</name>
    <dbReference type="NCBI Taxonomy" id="409849"/>
    <lineage>
        <taxon>Eukaryota</taxon>
        <taxon>Metazoa</taxon>
        <taxon>Chordata</taxon>
        <taxon>Craniata</taxon>
        <taxon>Vertebrata</taxon>
        <taxon>Euteleostomi</taxon>
        <taxon>Actinopterygii</taxon>
        <taxon>Neopterygii</taxon>
        <taxon>Teleostei</taxon>
        <taxon>Neoteleostei</taxon>
        <taxon>Acanthomorphata</taxon>
        <taxon>Gobiaria</taxon>
        <taxon>Gobiiformes</taxon>
        <taxon>Gobioidei</taxon>
        <taxon>Gobiidae</taxon>
        <taxon>Oxudercinae</taxon>
        <taxon>Periophthalmus</taxon>
    </lineage>
</organism>
<dbReference type="AlphaFoldDB" id="A0A3B4AGB3"/>
<dbReference type="Gene3D" id="1.10.2000.10">
    <property type="entry name" value="Frizzled cysteine-rich domain"/>
    <property type="match status" value="1"/>
</dbReference>
<evidence type="ECO:0000259" key="4">
    <source>
        <dbReference type="PROSITE" id="PS50038"/>
    </source>
</evidence>
<keyword evidence="2 3" id="KW-1015">Disulfide bond</keyword>
<dbReference type="STRING" id="409849.ENSPMGP00000015674"/>
<comment type="caution">
    <text evidence="3">Lacks conserved residue(s) required for the propagation of feature annotation.</text>
</comment>
<dbReference type="Proteomes" id="UP000261520">
    <property type="component" value="Unplaced"/>
</dbReference>
<evidence type="ECO:0000256" key="2">
    <source>
        <dbReference type="ARBA" id="ARBA00023157"/>
    </source>
</evidence>
<proteinExistence type="predicted"/>
<dbReference type="SUPFAM" id="SSF63501">
    <property type="entry name" value="Frizzled cysteine-rich domain"/>
    <property type="match status" value="1"/>
</dbReference>
<dbReference type="PANTHER" id="PTHR11309:SF47">
    <property type="entry name" value="FRIZZLED"/>
    <property type="match status" value="1"/>
</dbReference>
<dbReference type="PANTHER" id="PTHR11309">
    <property type="entry name" value="FRIZZLED"/>
    <property type="match status" value="1"/>
</dbReference>
<keyword evidence="6" id="KW-1185">Reference proteome</keyword>
<dbReference type="GO" id="GO:0042813">
    <property type="term" value="F:Wnt receptor activity"/>
    <property type="evidence" value="ECO:0007669"/>
    <property type="project" value="TreeGrafter"/>
</dbReference>
<protein>
    <recommendedName>
        <fullName evidence="4">FZ domain-containing protein</fullName>
    </recommendedName>
</protein>
<dbReference type="Ensembl" id="ENSPMGT00000016721.1">
    <property type="protein sequence ID" value="ENSPMGP00000015674.1"/>
    <property type="gene ID" value="ENSPMGG00000012848.1"/>
</dbReference>
<feature type="disulfide bond" evidence="3">
    <location>
        <begin position="75"/>
        <end position="99"/>
    </location>
</feature>
<dbReference type="GO" id="GO:0060070">
    <property type="term" value="P:canonical Wnt signaling pathway"/>
    <property type="evidence" value="ECO:0007669"/>
    <property type="project" value="TreeGrafter"/>
</dbReference>
<dbReference type="InterPro" id="IPR036790">
    <property type="entry name" value="Frizzled_dom_sf"/>
</dbReference>
<sequence length="111" mass="12757">MKTEHIGLCNDLAYNFTVMPNLLGHVHQDDAGLEMHQFHPLVKVQCSPALKEFLCSVYAPECIMGSARAPCRRTCERARAGCEPLMNKFGFTWPERLNCDKNMERRRRIFG</sequence>
<dbReference type="InterPro" id="IPR020067">
    <property type="entry name" value="Frizzled_dom"/>
</dbReference>